<evidence type="ECO:0000313" key="2">
    <source>
        <dbReference type="Proteomes" id="UP001500368"/>
    </source>
</evidence>
<gene>
    <name evidence="1" type="ORF">GCM10025790_12420</name>
</gene>
<name>A0ABP9FUU0_9MICC</name>
<organism evidence="1 2">
    <name type="scientific">Nesterenkonia rhizosphaerae</name>
    <dbReference type="NCBI Taxonomy" id="1348272"/>
    <lineage>
        <taxon>Bacteria</taxon>
        <taxon>Bacillati</taxon>
        <taxon>Actinomycetota</taxon>
        <taxon>Actinomycetes</taxon>
        <taxon>Micrococcales</taxon>
        <taxon>Micrococcaceae</taxon>
        <taxon>Nesterenkonia</taxon>
    </lineage>
</organism>
<proteinExistence type="predicted"/>
<evidence type="ECO:0008006" key="3">
    <source>
        <dbReference type="Google" id="ProtNLM"/>
    </source>
</evidence>
<accession>A0ABP9FUU0</accession>
<reference evidence="2" key="1">
    <citation type="journal article" date="2019" name="Int. J. Syst. Evol. Microbiol.">
        <title>The Global Catalogue of Microorganisms (GCM) 10K type strain sequencing project: providing services to taxonomists for standard genome sequencing and annotation.</title>
        <authorList>
            <consortium name="The Broad Institute Genomics Platform"/>
            <consortium name="The Broad Institute Genome Sequencing Center for Infectious Disease"/>
            <person name="Wu L."/>
            <person name="Ma J."/>
        </authorList>
    </citation>
    <scope>NUCLEOTIDE SEQUENCE [LARGE SCALE GENOMIC DNA]</scope>
    <source>
        <strain evidence="2">JCM 19129</strain>
    </source>
</reference>
<dbReference type="EMBL" id="BAABLW010000007">
    <property type="protein sequence ID" value="GAA4918345.1"/>
    <property type="molecule type" value="Genomic_DNA"/>
</dbReference>
<sequence>MSETRLLLLGAYLGISLQTPRAFAAATDEGHGHSISGLPFADLWGCFHHNAGEFVSWYMRKRDPVVVTCPCVPVAAAQAGRLNPHHHPAWGSGGDRHLSHFRNRLRMIEN</sequence>
<keyword evidence="2" id="KW-1185">Reference proteome</keyword>
<protein>
    <recommendedName>
        <fullName evidence="3">Secreted protein</fullName>
    </recommendedName>
</protein>
<evidence type="ECO:0000313" key="1">
    <source>
        <dbReference type="EMBL" id="GAA4918345.1"/>
    </source>
</evidence>
<dbReference type="Proteomes" id="UP001500368">
    <property type="component" value="Unassembled WGS sequence"/>
</dbReference>
<comment type="caution">
    <text evidence="1">The sequence shown here is derived from an EMBL/GenBank/DDBJ whole genome shotgun (WGS) entry which is preliminary data.</text>
</comment>